<protein>
    <submittedName>
        <fullName evidence="2">Acyl-CoA N-acyltransferase</fullName>
    </submittedName>
</protein>
<dbReference type="SUPFAM" id="SSF55729">
    <property type="entry name" value="Acyl-CoA N-acyltransferases (Nat)"/>
    <property type="match status" value="1"/>
</dbReference>
<dbReference type="PANTHER" id="PTHR47237:SF1">
    <property type="entry name" value="SLL0310 PROTEIN"/>
    <property type="match status" value="1"/>
</dbReference>
<dbReference type="InterPro" id="IPR000182">
    <property type="entry name" value="GNAT_dom"/>
</dbReference>
<dbReference type="Gene3D" id="3.40.630.30">
    <property type="match status" value="1"/>
</dbReference>
<evidence type="ECO:0000313" key="2">
    <source>
        <dbReference type="EMBL" id="KAF2116101.1"/>
    </source>
</evidence>
<reference evidence="2" key="1">
    <citation type="journal article" date="2020" name="Stud. Mycol.">
        <title>101 Dothideomycetes genomes: a test case for predicting lifestyles and emergence of pathogens.</title>
        <authorList>
            <person name="Haridas S."/>
            <person name="Albert R."/>
            <person name="Binder M."/>
            <person name="Bloem J."/>
            <person name="Labutti K."/>
            <person name="Salamov A."/>
            <person name="Andreopoulos B."/>
            <person name="Baker S."/>
            <person name="Barry K."/>
            <person name="Bills G."/>
            <person name="Bluhm B."/>
            <person name="Cannon C."/>
            <person name="Castanera R."/>
            <person name="Culley D."/>
            <person name="Daum C."/>
            <person name="Ezra D."/>
            <person name="Gonzalez J."/>
            <person name="Henrissat B."/>
            <person name="Kuo A."/>
            <person name="Liang C."/>
            <person name="Lipzen A."/>
            <person name="Lutzoni F."/>
            <person name="Magnuson J."/>
            <person name="Mondo S."/>
            <person name="Nolan M."/>
            <person name="Ohm R."/>
            <person name="Pangilinan J."/>
            <person name="Park H.-J."/>
            <person name="Ramirez L."/>
            <person name="Alfaro M."/>
            <person name="Sun H."/>
            <person name="Tritt A."/>
            <person name="Yoshinaga Y."/>
            <person name="Zwiers L.-H."/>
            <person name="Turgeon B."/>
            <person name="Goodwin S."/>
            <person name="Spatafora J."/>
            <person name="Crous P."/>
            <person name="Grigoriev I."/>
        </authorList>
    </citation>
    <scope>NUCLEOTIDE SEQUENCE</scope>
    <source>
        <strain evidence="2">CBS 627.86</strain>
    </source>
</reference>
<dbReference type="OrthoDB" id="5771378at2759"/>
<dbReference type="PROSITE" id="PS51186">
    <property type="entry name" value="GNAT"/>
    <property type="match status" value="1"/>
</dbReference>
<evidence type="ECO:0000259" key="1">
    <source>
        <dbReference type="PROSITE" id="PS51186"/>
    </source>
</evidence>
<dbReference type="CDD" id="cd04301">
    <property type="entry name" value="NAT_SF"/>
    <property type="match status" value="1"/>
</dbReference>
<keyword evidence="2" id="KW-0808">Transferase</keyword>
<dbReference type="PANTHER" id="PTHR47237">
    <property type="entry name" value="SLL0310 PROTEIN"/>
    <property type="match status" value="1"/>
</dbReference>
<keyword evidence="3" id="KW-1185">Reference proteome</keyword>
<keyword evidence="2" id="KW-0012">Acyltransferase</keyword>
<sequence>MAELQNYIVRPAKSLKEATDLWWPLMSELGWNRDLDDGKTHYHVARNGNDWLLLTNKDTEKPEGCVVAFTYPNGTGWVGFFCVNAPLRQQGLGRTLWTALEASFHASGTSVIGLDGVEQQVNTYKRRGFKDCAKIHLMVRPSLQEKALSSKVVALGEQDTVVDIRSVDFEALAKLDLALNGLDRTALWTEEALFSRKDTYGFALENGTELSGFVLVRRCEDGHRIGPLYARTYSQAVHLLHLAMAKVSGSKGDERKGSFVAEVFGTNPVGKTLFEELGWAWAGLDYHRMWLDGKIPKEQADGGRGTEEMFATFDAAEG</sequence>
<proteinExistence type="predicted"/>
<organism evidence="2 3">
    <name type="scientific">Lophiotrema nucula</name>
    <dbReference type="NCBI Taxonomy" id="690887"/>
    <lineage>
        <taxon>Eukaryota</taxon>
        <taxon>Fungi</taxon>
        <taxon>Dikarya</taxon>
        <taxon>Ascomycota</taxon>
        <taxon>Pezizomycotina</taxon>
        <taxon>Dothideomycetes</taxon>
        <taxon>Pleosporomycetidae</taxon>
        <taxon>Pleosporales</taxon>
        <taxon>Lophiotremataceae</taxon>
        <taxon>Lophiotrema</taxon>
    </lineage>
</organism>
<evidence type="ECO:0000313" key="3">
    <source>
        <dbReference type="Proteomes" id="UP000799770"/>
    </source>
</evidence>
<dbReference type="Gene3D" id="3.40.630.90">
    <property type="match status" value="1"/>
</dbReference>
<dbReference type="GO" id="GO:0016747">
    <property type="term" value="F:acyltransferase activity, transferring groups other than amino-acyl groups"/>
    <property type="evidence" value="ECO:0007669"/>
    <property type="project" value="InterPro"/>
</dbReference>
<accession>A0A6A5ZCD5</accession>
<dbReference type="InterPro" id="IPR016181">
    <property type="entry name" value="Acyl_CoA_acyltransferase"/>
</dbReference>
<dbReference type="Pfam" id="PF00583">
    <property type="entry name" value="Acetyltransf_1"/>
    <property type="match status" value="1"/>
</dbReference>
<feature type="domain" description="N-acetyltransferase" evidence="1">
    <location>
        <begin position="7"/>
        <end position="146"/>
    </location>
</feature>
<gene>
    <name evidence="2" type="ORF">BDV96DRAFT_42897</name>
</gene>
<dbReference type="InterPro" id="IPR052729">
    <property type="entry name" value="Acyl/Acetyltrans_Enzymes"/>
</dbReference>
<dbReference type="Pfam" id="PF18014">
    <property type="entry name" value="Acetyltransf_18"/>
    <property type="match status" value="1"/>
</dbReference>
<name>A0A6A5ZCD5_9PLEO</name>
<dbReference type="InterPro" id="IPR041496">
    <property type="entry name" value="YitH/HolE_GNAT"/>
</dbReference>
<dbReference type="EMBL" id="ML977321">
    <property type="protein sequence ID" value="KAF2116101.1"/>
    <property type="molecule type" value="Genomic_DNA"/>
</dbReference>
<dbReference type="AlphaFoldDB" id="A0A6A5ZCD5"/>
<dbReference type="Proteomes" id="UP000799770">
    <property type="component" value="Unassembled WGS sequence"/>
</dbReference>